<evidence type="ECO:0000313" key="2">
    <source>
        <dbReference type="EMBL" id="TNV87705.1"/>
    </source>
</evidence>
<proteinExistence type="predicted"/>
<dbReference type="PANTHER" id="PTHR22916">
    <property type="entry name" value="GLYCOSYLTRANSFERASE"/>
    <property type="match status" value="1"/>
</dbReference>
<dbReference type="Proteomes" id="UP000785679">
    <property type="component" value="Unassembled WGS sequence"/>
</dbReference>
<dbReference type="Pfam" id="PF00535">
    <property type="entry name" value="Glycos_transf_2"/>
    <property type="match status" value="1"/>
</dbReference>
<dbReference type="CDD" id="cd00761">
    <property type="entry name" value="Glyco_tranf_GTA_type"/>
    <property type="match status" value="1"/>
</dbReference>
<dbReference type="InterPro" id="IPR029044">
    <property type="entry name" value="Nucleotide-diphossugar_trans"/>
</dbReference>
<dbReference type="Gene3D" id="3.90.550.10">
    <property type="entry name" value="Spore Coat Polysaccharide Biosynthesis Protein SpsA, Chain A"/>
    <property type="match status" value="1"/>
</dbReference>
<gene>
    <name evidence="2" type="ORF">FGO68_gene4671</name>
</gene>
<dbReference type="GO" id="GO:0016758">
    <property type="term" value="F:hexosyltransferase activity"/>
    <property type="evidence" value="ECO:0007669"/>
    <property type="project" value="UniProtKB-ARBA"/>
</dbReference>
<sequence length="345" mass="40439">MSSYNRGPYLQRAIESIFNSTYTNWEIVIVDDGSHKQETIEILNSYLDHPKIKVHKLYHNYGSGIFAKNYGFLHAQGDYMTIVDDDDTVYPESFQQMVEYLESNKEIDILVGFASIEQNFQVSKWKGKFEEDSHEVFKYRMLFGNLVSCCAQMVRRERLKEKFIFNYIGAEDYDLYLRLLFGNDDSSNDVKYARIPIPTCKVTIDSNDRISDTQHIVETWKWIPRKTFEAFKLMFPQDNMTFEDYNAIRPLINCIQRDSLICGELNRPAQFIVQKLQSFRDYILEQSESNIKLIELADYISIQVVKAQSLLAYPDTKDLILESGCNQQIIRKDWQTNSTRANLMP</sequence>
<dbReference type="SUPFAM" id="SSF53448">
    <property type="entry name" value="Nucleotide-diphospho-sugar transferases"/>
    <property type="match status" value="1"/>
</dbReference>
<dbReference type="InterPro" id="IPR001173">
    <property type="entry name" value="Glyco_trans_2-like"/>
</dbReference>
<evidence type="ECO:0000313" key="3">
    <source>
        <dbReference type="Proteomes" id="UP000785679"/>
    </source>
</evidence>
<accession>A0A8J8P7Y6</accession>
<comment type="caution">
    <text evidence="2">The sequence shown here is derived from an EMBL/GenBank/DDBJ whole genome shotgun (WGS) entry which is preliminary data.</text>
</comment>
<dbReference type="OrthoDB" id="419989at2759"/>
<evidence type="ECO:0000259" key="1">
    <source>
        <dbReference type="Pfam" id="PF00535"/>
    </source>
</evidence>
<keyword evidence="3" id="KW-1185">Reference proteome</keyword>
<dbReference type="PANTHER" id="PTHR22916:SF3">
    <property type="entry name" value="UDP-GLCNAC:BETAGAL BETA-1,3-N-ACETYLGLUCOSAMINYLTRANSFERASE-LIKE PROTEIN 1"/>
    <property type="match status" value="1"/>
</dbReference>
<protein>
    <recommendedName>
        <fullName evidence="1">Glycosyltransferase 2-like domain-containing protein</fullName>
    </recommendedName>
</protein>
<dbReference type="EMBL" id="RRYP01000269">
    <property type="protein sequence ID" value="TNV87705.1"/>
    <property type="molecule type" value="Genomic_DNA"/>
</dbReference>
<reference evidence="2" key="1">
    <citation type="submission" date="2019-06" db="EMBL/GenBank/DDBJ databases">
        <authorList>
            <person name="Zheng W."/>
        </authorList>
    </citation>
    <scope>NUCLEOTIDE SEQUENCE</scope>
    <source>
        <strain evidence="2">QDHG01</strain>
    </source>
</reference>
<name>A0A8J8P7Y6_HALGN</name>
<organism evidence="2 3">
    <name type="scientific">Halteria grandinella</name>
    <dbReference type="NCBI Taxonomy" id="5974"/>
    <lineage>
        <taxon>Eukaryota</taxon>
        <taxon>Sar</taxon>
        <taxon>Alveolata</taxon>
        <taxon>Ciliophora</taxon>
        <taxon>Intramacronucleata</taxon>
        <taxon>Spirotrichea</taxon>
        <taxon>Stichotrichia</taxon>
        <taxon>Sporadotrichida</taxon>
        <taxon>Halteriidae</taxon>
        <taxon>Halteria</taxon>
    </lineage>
</organism>
<feature type="domain" description="Glycosyltransferase 2-like" evidence="1">
    <location>
        <begin position="1"/>
        <end position="150"/>
    </location>
</feature>
<dbReference type="AlphaFoldDB" id="A0A8J8P7Y6"/>